<dbReference type="EMBL" id="JEMY01000047">
    <property type="protein sequence ID" value="EXI85958.1"/>
    <property type="molecule type" value="Genomic_DNA"/>
</dbReference>
<protein>
    <submittedName>
        <fullName evidence="1">Uncharacterized protein</fullName>
    </submittedName>
</protein>
<dbReference type="STRING" id="1454004.AW11_03290"/>
<proteinExistence type="predicted"/>
<evidence type="ECO:0000313" key="2">
    <source>
        <dbReference type="Proteomes" id="UP000022141"/>
    </source>
</evidence>
<accession>A0A011NT82</accession>
<name>A0A011NT82_ACCRE</name>
<gene>
    <name evidence="1" type="ORF">AW11_03290</name>
</gene>
<dbReference type="AlphaFoldDB" id="A0A011NT82"/>
<evidence type="ECO:0000313" key="1">
    <source>
        <dbReference type="EMBL" id="EXI85958.1"/>
    </source>
</evidence>
<sequence>MGDRFRAAPITTLGRESKFVRSGSQRSARFWGERQVSGTLPTDPEGALKVGNGRSLASEHSPGTAPLLCYLPFSRRLDEGPLRVESVSSVVQQAVTQRRRPRLLPRTRSNGGNAAYSQRARHIRPRTAAAPTTRPPPGEPIRTACGDCRRSQTSATVFWRKAFDDRLSLLSEDFSNRGPSGVLGLREWPAN</sequence>
<keyword evidence="2" id="KW-1185">Reference proteome</keyword>
<reference evidence="1" key="1">
    <citation type="submission" date="2014-02" db="EMBL/GenBank/DDBJ databases">
        <title>Expanding our view of genomic diversity in Candidatus Accumulibacter clades.</title>
        <authorList>
            <person name="Skennerton C.T."/>
            <person name="Barr J.J."/>
            <person name="Slater F.R."/>
            <person name="Bond P.L."/>
            <person name="Tyson G.W."/>
        </authorList>
    </citation>
    <scope>NUCLEOTIDE SEQUENCE [LARGE SCALE GENOMIC DNA]</scope>
</reference>
<comment type="caution">
    <text evidence="1">The sequence shown here is derived from an EMBL/GenBank/DDBJ whole genome shotgun (WGS) entry which is preliminary data.</text>
</comment>
<dbReference type="Proteomes" id="UP000022141">
    <property type="component" value="Unassembled WGS sequence"/>
</dbReference>
<organism evidence="1 2">
    <name type="scientific">Accumulibacter regalis</name>
    <dbReference type="NCBI Taxonomy" id="522306"/>
    <lineage>
        <taxon>Bacteria</taxon>
        <taxon>Pseudomonadati</taxon>
        <taxon>Pseudomonadota</taxon>
        <taxon>Betaproteobacteria</taxon>
        <taxon>Candidatus Accumulibacter</taxon>
    </lineage>
</organism>